<evidence type="ECO:0000313" key="1">
    <source>
        <dbReference type="EMBL" id="CFS25454.1"/>
    </source>
</evidence>
<proteinExistence type="predicted"/>
<keyword evidence="1" id="KW-0560">Oxidoreductase</keyword>
<dbReference type="GO" id="GO:0016491">
    <property type="term" value="F:oxidoreductase activity"/>
    <property type="evidence" value="ECO:0007669"/>
    <property type="project" value="UniProtKB-KW"/>
</dbReference>
<dbReference type="EC" id="1.-.-.-" evidence="1"/>
<dbReference type="EMBL" id="CGCX01004022">
    <property type="protein sequence ID" value="CFS25454.1"/>
    <property type="molecule type" value="Genomic_DNA"/>
</dbReference>
<sequence>MTPLVAADVAEVIGFVATRPSHVNLDQIVIRPRDQASASRRATHPVR</sequence>
<gene>
    <name evidence="1" type="ORF">ERS007657_04679</name>
</gene>
<dbReference type="Proteomes" id="UP000046680">
    <property type="component" value="Unassembled WGS sequence"/>
</dbReference>
<protein>
    <submittedName>
        <fullName evidence="1">Short-chain oxidoreductase</fullName>
        <ecNumber evidence="1">1.-.-.-</ecNumber>
    </submittedName>
</protein>
<organism evidence="1 2">
    <name type="scientific">Mycobacterium tuberculosis</name>
    <dbReference type="NCBI Taxonomy" id="1773"/>
    <lineage>
        <taxon>Bacteria</taxon>
        <taxon>Bacillati</taxon>
        <taxon>Actinomycetota</taxon>
        <taxon>Actinomycetes</taxon>
        <taxon>Mycobacteriales</taxon>
        <taxon>Mycobacteriaceae</taxon>
        <taxon>Mycobacterium</taxon>
        <taxon>Mycobacterium tuberculosis complex</taxon>
    </lineage>
</organism>
<name>A0A654UA52_MYCTX</name>
<dbReference type="AlphaFoldDB" id="A0A654UA52"/>
<accession>A0A654UA52</accession>
<reference evidence="1 2" key="1">
    <citation type="submission" date="2015-03" db="EMBL/GenBank/DDBJ databases">
        <authorList>
            <consortium name="Pathogen Informatics"/>
        </authorList>
    </citation>
    <scope>NUCLEOTIDE SEQUENCE [LARGE SCALE GENOMIC DNA]</scope>
    <source>
        <strain evidence="1 2">C09601061</strain>
    </source>
</reference>
<evidence type="ECO:0000313" key="2">
    <source>
        <dbReference type="Proteomes" id="UP000046680"/>
    </source>
</evidence>